<reference evidence="1 2" key="1">
    <citation type="submission" date="2009-08" db="EMBL/GenBank/DDBJ databases">
        <authorList>
            <person name="Shrivastava S."/>
            <person name="Brinkac L.B."/>
            <person name="Brown J.L."/>
            <person name="Bruce D.B."/>
            <person name="Detter C."/>
            <person name="Green L.D."/>
            <person name="Munk C.A."/>
            <person name="Rogers Y.C."/>
            <person name="Tapia R."/>
            <person name="Sims D.R."/>
            <person name="Smith L.A."/>
            <person name="Smith T.J."/>
            <person name="Sutton G."/>
            <person name="Brettin T."/>
        </authorList>
    </citation>
    <scope>NUCLEOTIDE SEQUENCE [LARGE SCALE GENOMIC DNA]</scope>
    <source>
        <strain evidence="2">E4 str. BoNT E BL5262</strain>
    </source>
</reference>
<dbReference type="HOGENOM" id="CLU_2933060_0_0_9"/>
<organism evidence="1 2">
    <name type="scientific">Clostridium butyricum E4 str. BoNT E BL5262</name>
    <dbReference type="NCBI Taxonomy" id="632245"/>
    <lineage>
        <taxon>Bacteria</taxon>
        <taxon>Bacillati</taxon>
        <taxon>Bacillota</taxon>
        <taxon>Clostridia</taxon>
        <taxon>Eubacteriales</taxon>
        <taxon>Clostridiaceae</taxon>
        <taxon>Clostridium</taxon>
    </lineage>
</organism>
<dbReference type="RefSeq" id="WP_003409768.1">
    <property type="nucleotide sequence ID" value="NZ_ACOM01000005.1"/>
</dbReference>
<dbReference type="Proteomes" id="UP000003081">
    <property type="component" value="Unassembled WGS sequence"/>
</dbReference>
<sequence>MYDSYENNNDYMIDILKDEQLRIVDYFNTVNDQEIAYKFSRYVAAGDKLEKYTLEKLKTI</sequence>
<protein>
    <submittedName>
        <fullName evidence="1">Uncharacterized protein</fullName>
    </submittedName>
</protein>
<name>C4IJJ1_CLOBU</name>
<proteinExistence type="predicted"/>
<dbReference type="EMBL" id="ACOM01000005">
    <property type="protein sequence ID" value="EEP53021.1"/>
    <property type="molecule type" value="Genomic_DNA"/>
</dbReference>
<evidence type="ECO:0000313" key="1">
    <source>
        <dbReference type="EMBL" id="EEP53021.1"/>
    </source>
</evidence>
<comment type="caution">
    <text evidence="1">The sequence shown here is derived from an EMBL/GenBank/DDBJ whole genome shotgun (WGS) entry which is preliminary data.</text>
</comment>
<accession>C4IJJ1</accession>
<keyword evidence="2" id="KW-1185">Reference proteome</keyword>
<evidence type="ECO:0000313" key="2">
    <source>
        <dbReference type="Proteomes" id="UP000003081"/>
    </source>
</evidence>
<gene>
    <name evidence="1" type="ORF">CLP_2581</name>
</gene>
<dbReference type="AlphaFoldDB" id="C4IJJ1"/>